<sequence length="66" mass="6721">MEHYRALAINEMQDISGGNAAGNAVIGGLGGLKTGIKFCKIPHPVLKGVCIAGFTAGGAYLAYKAN</sequence>
<gene>
    <name evidence="1" type="ORF">G5B50_04080</name>
</gene>
<reference evidence="1 2" key="1">
    <citation type="submission" date="2020-02" db="EMBL/GenBank/DDBJ databases">
        <title>M-like protein SrM is not crucial to the virulence of a novel isolate of Streptococcus equi subsp. ruminatorum from Macaca mulatta.</title>
        <authorList>
            <person name="Guo G."/>
            <person name="Cheng L."/>
            <person name="Zhang W."/>
        </authorList>
    </citation>
    <scope>NUCLEOTIDE SEQUENCE [LARGE SCALE GENOMIC DNA]</scope>
    <source>
        <strain evidence="1 2">FJ1804</strain>
    </source>
</reference>
<dbReference type="Proteomes" id="UP000479499">
    <property type="component" value="Unassembled WGS sequence"/>
</dbReference>
<dbReference type="RefSeq" id="WP_043041044.1">
    <property type="nucleotide sequence ID" value="NZ_JAAKFZ010000007.1"/>
</dbReference>
<dbReference type="GeneID" id="83705466"/>
<dbReference type="EMBL" id="JAAKFZ010000007">
    <property type="protein sequence ID" value="NGL83952.1"/>
    <property type="molecule type" value="Genomic_DNA"/>
</dbReference>
<protein>
    <submittedName>
        <fullName evidence="1">Bacteriocin</fullName>
    </submittedName>
</protein>
<evidence type="ECO:0000313" key="1">
    <source>
        <dbReference type="EMBL" id="NGL83952.1"/>
    </source>
</evidence>
<proteinExistence type="predicted"/>
<organism evidence="1 2">
    <name type="scientific">Streptococcus equi subsp. ruminatorum</name>
    <dbReference type="NCBI Taxonomy" id="254358"/>
    <lineage>
        <taxon>Bacteria</taxon>
        <taxon>Bacillati</taxon>
        <taxon>Bacillota</taxon>
        <taxon>Bacilli</taxon>
        <taxon>Lactobacillales</taxon>
        <taxon>Streptococcaceae</taxon>
        <taxon>Streptococcus</taxon>
    </lineage>
</organism>
<name>A0A6M1KJK2_9STRE</name>
<evidence type="ECO:0000313" key="2">
    <source>
        <dbReference type="Proteomes" id="UP000479499"/>
    </source>
</evidence>
<accession>A0A6M1KJK2</accession>
<dbReference type="AlphaFoldDB" id="A0A6M1KJK2"/>
<comment type="caution">
    <text evidence="1">The sequence shown here is derived from an EMBL/GenBank/DDBJ whole genome shotgun (WGS) entry which is preliminary data.</text>
</comment>